<dbReference type="InterPro" id="IPR036388">
    <property type="entry name" value="WH-like_DNA-bd_sf"/>
</dbReference>
<dbReference type="InterPro" id="IPR015915">
    <property type="entry name" value="Kelch-typ_b-propeller"/>
</dbReference>
<dbReference type="PANTHER" id="PTHR35807:SF1">
    <property type="entry name" value="TRANSCRIPTIONAL REGULATOR REDD"/>
    <property type="match status" value="1"/>
</dbReference>
<dbReference type="InterPro" id="IPR051677">
    <property type="entry name" value="AfsR-DnrI-RedD_regulator"/>
</dbReference>
<keyword evidence="3" id="KW-1185">Reference proteome</keyword>
<gene>
    <name evidence="2" type="ORF">DLD77_04335</name>
</gene>
<proteinExistence type="predicted"/>
<dbReference type="Gene3D" id="2.120.10.80">
    <property type="entry name" value="Kelch-type beta propeller"/>
    <property type="match status" value="1"/>
</dbReference>
<evidence type="ECO:0000256" key="1">
    <source>
        <dbReference type="SAM" id="SignalP"/>
    </source>
</evidence>
<feature type="chain" id="PRO_5046648398" description="Galactose oxidase" evidence="1">
    <location>
        <begin position="21"/>
        <end position="838"/>
    </location>
</feature>
<evidence type="ECO:0000313" key="2">
    <source>
        <dbReference type="EMBL" id="AWO00983.1"/>
    </source>
</evidence>
<accession>A0ABN5LS41</accession>
<keyword evidence="1" id="KW-0732">Signal</keyword>
<protein>
    <recommendedName>
        <fullName evidence="4">Galactose oxidase</fullName>
    </recommendedName>
</protein>
<name>A0ABN5LS41_9BACT</name>
<dbReference type="SUPFAM" id="SSF50965">
    <property type="entry name" value="Galactose oxidase, central domain"/>
    <property type="match status" value="1"/>
</dbReference>
<sequence>MGKYILSVFFTFICYCTGFAQSHGLAFSSHEVVPEKRTGLQLTGGGPMCIDGAVDISFDLQFRPGMETYFGYVMRLITTQGQNIDLVYNQRLFSFNFVIGETFTRSFVADTMQLYSGWNRFRIHLDPQRQEASCYFNNRLMCKGRAALQPSTCCHLLFGASSLDRFQTLDLPPMSLKDIRITQNGRLAYFFPLADNGTDEVKGLRAAIKNPLWIKPRHQHWELVRSMHTGSSPALAFDARQEILYIIAKDTLYHLSIKDGQFGGEKLARSRDTLLPGHQAVYDAHTGLLHDFYIDQQRVSTYQPTAKEWNMNFTPAELGEYWHANKFLSPADSSLYIVAGYGQLQYKNKVQRYHFPTKRWELVATRGDSFMPRYLAALGTTPAADTAFIIGGYGSSTGNQAINPKYVYDLLAYSVKDHTFRHVYQLPEPERQFCFANSLVIDAARHDFYALVHPKDRFNSQLQLIKGSLHKPAYQWMGDSIPYSFHDIRSFADLYYAPASKKLVAVTYYTAKNNVTQLNAYTLHFPPNPAVSAVPAAPRPFNRGRVLLGLACVLTAGALFFFVWKRWQFLDETDTPARETTSAPPVEKTPEAAAPVERHPAIYLFGEFEVTDKEGNDCTKLFTPLLKELFLLLLIHTVKNGKGITPEKLYELLWEDKPLKDARNNFSVNVVKLKAILEKTGGMQILKDAGRWKLEVTDPALYIDYQVYMQQAAGPVSIPVLREIADRGSFLKNVPYEWLDNIKSDVSIKITDLLLDYMAHADLQRETEFVLQLTHAVFQFDQLNEEALAYKCRCLILSGRHKIAQDAYLKFAKEYKESYGQDYEKSFREITREGSGNN</sequence>
<dbReference type="InterPro" id="IPR011043">
    <property type="entry name" value="Gal_Oxase/kelch_b-propeller"/>
</dbReference>
<dbReference type="Proteomes" id="UP000246099">
    <property type="component" value="Chromosome"/>
</dbReference>
<reference evidence="2 3" key="1">
    <citation type="submission" date="2018-05" db="EMBL/GenBank/DDBJ databases">
        <title>Chitinophaga sp. nov., isolated from rhizosphere soil of Alhagi.</title>
        <authorList>
            <person name="Liu Y."/>
        </authorList>
    </citation>
    <scope>NUCLEOTIDE SEQUENCE [LARGE SCALE GENOMIC DNA]</scope>
    <source>
        <strain evidence="2 3">T22</strain>
    </source>
</reference>
<evidence type="ECO:0008006" key="4">
    <source>
        <dbReference type="Google" id="ProtNLM"/>
    </source>
</evidence>
<evidence type="ECO:0000313" key="3">
    <source>
        <dbReference type="Proteomes" id="UP000246099"/>
    </source>
</evidence>
<organism evidence="2 3">
    <name type="scientific">Chitinophaga alhagiae</name>
    <dbReference type="NCBI Taxonomy" id="2203219"/>
    <lineage>
        <taxon>Bacteria</taxon>
        <taxon>Pseudomonadati</taxon>
        <taxon>Bacteroidota</taxon>
        <taxon>Chitinophagia</taxon>
        <taxon>Chitinophagales</taxon>
        <taxon>Chitinophagaceae</taxon>
        <taxon>Chitinophaga</taxon>
    </lineage>
</organism>
<dbReference type="PANTHER" id="PTHR35807">
    <property type="entry name" value="TRANSCRIPTIONAL REGULATOR REDD-RELATED"/>
    <property type="match status" value="1"/>
</dbReference>
<feature type="signal peptide" evidence="1">
    <location>
        <begin position="1"/>
        <end position="20"/>
    </location>
</feature>
<dbReference type="Gene3D" id="1.10.10.10">
    <property type="entry name" value="Winged helix-like DNA-binding domain superfamily/Winged helix DNA-binding domain"/>
    <property type="match status" value="1"/>
</dbReference>
<dbReference type="EMBL" id="CP029600">
    <property type="protein sequence ID" value="AWO00983.1"/>
    <property type="molecule type" value="Genomic_DNA"/>
</dbReference>